<sequence length="131" mass="14457">MKNTIYLCVLAFLMTGCSYTVYDMNKGLLSISKKDSYTVKYSADIPAGTTAEIGYTDKGNTVQTVKDATGKWEKVVELPSGQEVMLRIDVKLPQTNPASQLTTVQTVDGVVVDEKVQTGKKVMYRFGYKLP</sequence>
<accession>A0ABR7WPG9</accession>
<dbReference type="Gene3D" id="2.60.40.2880">
    <property type="entry name" value="MmpS1-5, C-terminal soluble domain"/>
    <property type="match status" value="1"/>
</dbReference>
<evidence type="ECO:0000313" key="2">
    <source>
        <dbReference type="Proteomes" id="UP000606600"/>
    </source>
</evidence>
<comment type="caution">
    <text evidence="1">The sequence shown here is derived from an EMBL/GenBank/DDBJ whole genome shotgun (WGS) entry which is preliminary data.</text>
</comment>
<organism evidence="1 2">
    <name type="scientific">Mucilaginibacter pankratovii</name>
    <dbReference type="NCBI Taxonomy" id="2772110"/>
    <lineage>
        <taxon>Bacteria</taxon>
        <taxon>Pseudomonadati</taxon>
        <taxon>Bacteroidota</taxon>
        <taxon>Sphingobacteriia</taxon>
        <taxon>Sphingobacteriales</taxon>
        <taxon>Sphingobacteriaceae</taxon>
        <taxon>Mucilaginibacter</taxon>
    </lineage>
</organism>
<keyword evidence="2" id="KW-1185">Reference proteome</keyword>
<evidence type="ECO:0000313" key="1">
    <source>
        <dbReference type="EMBL" id="MBD1364220.1"/>
    </source>
</evidence>
<protein>
    <recommendedName>
        <fullName evidence="3">Lipoprotein</fullName>
    </recommendedName>
</protein>
<name>A0ABR7WPG9_9SPHI</name>
<dbReference type="Proteomes" id="UP000606600">
    <property type="component" value="Unassembled WGS sequence"/>
</dbReference>
<dbReference type="InterPro" id="IPR038468">
    <property type="entry name" value="MmpS_C"/>
</dbReference>
<dbReference type="EMBL" id="JACWMY010000004">
    <property type="protein sequence ID" value="MBD1364220.1"/>
    <property type="molecule type" value="Genomic_DNA"/>
</dbReference>
<proteinExistence type="predicted"/>
<dbReference type="PROSITE" id="PS51257">
    <property type="entry name" value="PROKAR_LIPOPROTEIN"/>
    <property type="match status" value="1"/>
</dbReference>
<reference evidence="1 2" key="1">
    <citation type="submission" date="2020-09" db="EMBL/GenBank/DDBJ databases">
        <title>Novel species of Mucilaginibacter isolated from a glacier on the Tibetan Plateau.</title>
        <authorList>
            <person name="Liu Q."/>
            <person name="Xin Y.-H."/>
        </authorList>
    </citation>
    <scope>NUCLEOTIDE SEQUENCE [LARGE SCALE GENOMIC DNA]</scope>
    <source>
        <strain evidence="1 2">ZT4R22</strain>
    </source>
</reference>
<gene>
    <name evidence="1" type="ORF">IDJ77_10400</name>
</gene>
<evidence type="ECO:0008006" key="3">
    <source>
        <dbReference type="Google" id="ProtNLM"/>
    </source>
</evidence>
<dbReference type="RefSeq" id="WP_191188871.1">
    <property type="nucleotide sequence ID" value="NZ_JACWMY010000004.1"/>
</dbReference>